<comment type="caution">
    <text evidence="1">The sequence shown here is derived from an EMBL/GenBank/DDBJ whole genome shotgun (WGS) entry which is preliminary data.</text>
</comment>
<gene>
    <name evidence="1" type="ORF">AVEN_196562_1</name>
</gene>
<organism evidence="1 2">
    <name type="scientific">Araneus ventricosus</name>
    <name type="common">Orbweaver spider</name>
    <name type="synonym">Epeira ventricosa</name>
    <dbReference type="NCBI Taxonomy" id="182803"/>
    <lineage>
        <taxon>Eukaryota</taxon>
        <taxon>Metazoa</taxon>
        <taxon>Ecdysozoa</taxon>
        <taxon>Arthropoda</taxon>
        <taxon>Chelicerata</taxon>
        <taxon>Arachnida</taxon>
        <taxon>Araneae</taxon>
        <taxon>Araneomorphae</taxon>
        <taxon>Entelegynae</taxon>
        <taxon>Araneoidea</taxon>
        <taxon>Araneidae</taxon>
        <taxon>Araneus</taxon>
    </lineage>
</organism>
<keyword evidence="2" id="KW-1185">Reference proteome</keyword>
<dbReference type="AlphaFoldDB" id="A0A4Y2WMJ1"/>
<name>A0A4Y2WMJ1_ARAVE</name>
<dbReference type="EMBL" id="BGPR01062364">
    <property type="protein sequence ID" value="GBO37814.1"/>
    <property type="molecule type" value="Genomic_DNA"/>
</dbReference>
<reference evidence="1 2" key="1">
    <citation type="journal article" date="2019" name="Sci. Rep.">
        <title>Orb-weaving spider Araneus ventricosus genome elucidates the spidroin gene catalogue.</title>
        <authorList>
            <person name="Kono N."/>
            <person name="Nakamura H."/>
            <person name="Ohtoshi R."/>
            <person name="Moran D.A.P."/>
            <person name="Shinohara A."/>
            <person name="Yoshida Y."/>
            <person name="Fujiwara M."/>
            <person name="Mori M."/>
            <person name="Tomita M."/>
            <person name="Arakawa K."/>
        </authorList>
    </citation>
    <scope>NUCLEOTIDE SEQUENCE [LARGE SCALE GENOMIC DNA]</scope>
</reference>
<evidence type="ECO:0000313" key="2">
    <source>
        <dbReference type="Proteomes" id="UP000499080"/>
    </source>
</evidence>
<sequence length="85" mass="9301">MGLPPVLSEPNEIKPVPSPQNVMEYPVSIATATGMSGVWGFSRSGRTVPQEKRESVYLTGGFSSTNSWCPLGKYQRGQLSYVQFC</sequence>
<protein>
    <submittedName>
        <fullName evidence="1">Uncharacterized protein</fullName>
    </submittedName>
</protein>
<accession>A0A4Y2WMJ1</accession>
<dbReference type="Proteomes" id="UP000499080">
    <property type="component" value="Unassembled WGS sequence"/>
</dbReference>
<proteinExistence type="predicted"/>
<evidence type="ECO:0000313" key="1">
    <source>
        <dbReference type="EMBL" id="GBO37814.1"/>
    </source>
</evidence>